<dbReference type="NCBIfam" id="NF041770">
    <property type="entry name" value="CFI_box_CTERM"/>
    <property type="match status" value="1"/>
</dbReference>
<evidence type="ECO:0000313" key="4">
    <source>
        <dbReference type="Proteomes" id="UP000528555"/>
    </source>
</evidence>
<keyword evidence="4" id="KW-1185">Reference proteome</keyword>
<dbReference type="InterPro" id="IPR049886">
    <property type="entry name" value="CFI_box_CTERM_dom"/>
</dbReference>
<dbReference type="Proteomes" id="UP000701680">
    <property type="component" value="Unassembled WGS sequence"/>
</dbReference>
<comment type="caution">
    <text evidence="3">The sequence shown here is derived from an EMBL/GenBank/DDBJ whole genome shotgun (WGS) entry which is preliminary data.</text>
</comment>
<reference evidence="3" key="2">
    <citation type="submission" date="2020-02" db="EMBL/GenBank/DDBJ databases">
        <authorList>
            <person name="Littmann E."/>
            <person name="Sorbara M."/>
        </authorList>
    </citation>
    <scope>NUCLEOTIDE SEQUENCE</scope>
    <source>
        <strain evidence="3">MSK.17.11</strain>
        <strain evidence="2">MSK.17.38</strain>
    </source>
</reference>
<sequence length="254" mass="29791">MEEKSRKLEQLFEELYNRVREFKKKTYDQLFLQLYHTYQDLLQELSADIDKMEEADRMAGIEEIAAVIPAYAKQKIGTLPKRSREVAEVDFNMTMAVFVIPLLTYEKDPYCGKIADRMVELWNEAKVTTLVLKKSSYDAITDGFKQRLCYITTAVCGSSGKADDCYELETLRAYRDEYLMKSESGRELVEEYYEVAPMIVMAIDMHKDASSIYRQIYQDYLMPCVHLAETGENEACKKRYTDMVYHLQHRYLHS</sequence>
<dbReference type="EMBL" id="JAAITX010000001">
    <property type="protein sequence ID" value="NVH57087.1"/>
    <property type="molecule type" value="Genomic_DNA"/>
</dbReference>
<evidence type="ECO:0000313" key="5">
    <source>
        <dbReference type="Proteomes" id="UP000701680"/>
    </source>
</evidence>
<dbReference type="OrthoDB" id="583109at2"/>
<keyword evidence="1" id="KW-0175">Coiled coil</keyword>
<organism evidence="3 4">
    <name type="scientific">Dorea phocaeensis</name>
    <dbReference type="NCBI Taxonomy" id="2040291"/>
    <lineage>
        <taxon>Bacteria</taxon>
        <taxon>Bacillati</taxon>
        <taxon>Bacillota</taxon>
        <taxon>Clostridia</taxon>
        <taxon>Lachnospirales</taxon>
        <taxon>Lachnospiraceae</taxon>
        <taxon>Dorea</taxon>
    </lineage>
</organism>
<feature type="coiled-coil region" evidence="1">
    <location>
        <begin position="5"/>
        <end position="55"/>
    </location>
</feature>
<evidence type="ECO:0000313" key="2">
    <source>
        <dbReference type="EMBL" id="NSK13782.1"/>
    </source>
</evidence>
<name>A0A850HFT9_9FIRM</name>
<protein>
    <submittedName>
        <fullName evidence="3">Uncharacterized protein</fullName>
    </submittedName>
</protein>
<gene>
    <name evidence="3" type="ORF">G5A66_00195</name>
    <name evidence="2" type="ORF">G5A75_02610</name>
</gene>
<evidence type="ECO:0000313" key="3">
    <source>
        <dbReference type="EMBL" id="NVH57087.1"/>
    </source>
</evidence>
<accession>A0A850HFT9</accession>
<proteinExistence type="predicted"/>
<evidence type="ECO:0000256" key="1">
    <source>
        <dbReference type="SAM" id="Coils"/>
    </source>
</evidence>
<dbReference type="AlphaFoldDB" id="A0A850HFT9"/>
<dbReference type="EMBL" id="JAAIUO010000001">
    <property type="protein sequence ID" value="NSK13782.1"/>
    <property type="molecule type" value="Genomic_DNA"/>
</dbReference>
<dbReference type="Proteomes" id="UP000528555">
    <property type="component" value="Unassembled WGS sequence"/>
</dbReference>
<reference evidence="4 5" key="1">
    <citation type="journal article" date="2020" name="Cell Host Microbe">
        <title>Functional and Genomic Variation between Human-Derived Isolates of Lachnospiraceae Reveals Inter- and Intra-Species Diversity.</title>
        <authorList>
            <person name="Sorbara M.T."/>
            <person name="Littmann E.R."/>
            <person name="Fontana E."/>
            <person name="Moody T.U."/>
            <person name="Kohout C.E."/>
            <person name="Gjonbalaj M."/>
            <person name="Eaton V."/>
            <person name="Seok R."/>
            <person name="Leiner I.M."/>
            <person name="Pamer E.G."/>
        </authorList>
    </citation>
    <scope>NUCLEOTIDE SEQUENCE [LARGE SCALE GENOMIC DNA]</scope>
    <source>
        <strain evidence="3 4">MSK.17.11</strain>
        <strain evidence="2 5">MSK.17.38</strain>
    </source>
</reference>